<evidence type="ECO:0000313" key="2">
    <source>
        <dbReference type="EMBL" id="MCQ1537828.1"/>
    </source>
</evidence>
<dbReference type="SUPFAM" id="SSF81593">
    <property type="entry name" value="Nucleotidyltransferase substrate binding subunit/domain"/>
    <property type="match status" value="1"/>
</dbReference>
<evidence type="ECO:0000313" key="3">
    <source>
        <dbReference type="Proteomes" id="UP001524383"/>
    </source>
</evidence>
<dbReference type="AlphaFoldDB" id="A0ABD4TJ83"/>
<gene>
    <name evidence="2" type="ORF">FTO68_02340</name>
</gene>
<keyword evidence="3" id="KW-1185">Reference proteome</keyword>
<name>A0ABD4TJ83_9EURY</name>
<dbReference type="Proteomes" id="UP001524383">
    <property type="component" value="Unassembled WGS sequence"/>
</dbReference>
<feature type="domain" description="HEPN" evidence="1">
    <location>
        <begin position="47"/>
        <end position="92"/>
    </location>
</feature>
<dbReference type="EMBL" id="VOTZ01000003">
    <property type="protein sequence ID" value="MCQ1537828.1"/>
    <property type="molecule type" value="Genomic_DNA"/>
</dbReference>
<protein>
    <submittedName>
        <fullName evidence="2">HEPN domain-containing protein</fullName>
    </submittedName>
</protein>
<dbReference type="InterPro" id="IPR007842">
    <property type="entry name" value="HEPN_dom"/>
</dbReference>
<dbReference type="RefSeq" id="WP_255331751.1">
    <property type="nucleotide sequence ID" value="NZ_VOTZ01000003.1"/>
</dbReference>
<reference evidence="2 3" key="1">
    <citation type="submission" date="2019-08" db="EMBL/GenBank/DDBJ databases">
        <authorList>
            <person name="Chen S.-C."/>
            <person name="Lai M.-C."/>
            <person name="You Y.-T."/>
        </authorList>
    </citation>
    <scope>NUCLEOTIDE SEQUENCE [LARGE SCALE GENOMIC DNA]</scope>
    <source>
        <strain evidence="2 3">P2F9704a</strain>
    </source>
</reference>
<comment type="caution">
    <text evidence="2">The sequence shown here is derived from an EMBL/GenBank/DDBJ whole genome shotgun (WGS) entry which is preliminary data.</text>
</comment>
<sequence>MGRSKKNTGFFVRKTNCQKAKEYLKKLHLDTNRVQNSAFSNNPLVNNYLQTASNDLKAAQAVFLVEIYPQAIFNLQQSIEKTTKAYALFNGYIDEEASRLLSHDLTCIFDIIHTTALEHWNTHNNYFIENSKQNLYYFAGHEDNLRKTIEDLEFFRLELMRQKEVTKKYSLSIEEINEYLTVLDQCVIDWNVVLRSAKDAMPGFKEFMKQYFALISSPEKMKDFIIQNTKNEMINNIICTSEHPDNNDRILTDIDNFTQGFQDLSDFEQEQMKYIAQKKIPEVFLSGLALNMLDQALIIRLLNLTIPISRHATLSRYPKNGGSFNPNDFYSVENPLITLFPQIAHHTELTIRYLETFLEEMSEFQKNGSLQFDDIA</sequence>
<dbReference type="Pfam" id="PF05168">
    <property type="entry name" value="HEPN"/>
    <property type="match status" value="1"/>
</dbReference>
<proteinExistence type="predicted"/>
<evidence type="ECO:0000259" key="1">
    <source>
        <dbReference type="Pfam" id="PF05168"/>
    </source>
</evidence>
<dbReference type="Gene3D" id="1.20.120.330">
    <property type="entry name" value="Nucleotidyltransferases domain 2"/>
    <property type="match status" value="1"/>
</dbReference>
<accession>A0ABD4TJ83</accession>
<organism evidence="2 3">
    <name type="scientific">Methanocalculus taiwanensis</name>
    <dbReference type="NCBI Taxonomy" id="106207"/>
    <lineage>
        <taxon>Archaea</taxon>
        <taxon>Methanobacteriati</taxon>
        <taxon>Methanobacteriota</taxon>
        <taxon>Stenosarchaea group</taxon>
        <taxon>Methanomicrobia</taxon>
        <taxon>Methanomicrobiales</taxon>
        <taxon>Methanocalculaceae</taxon>
        <taxon>Methanocalculus</taxon>
    </lineage>
</organism>